<dbReference type="KEGG" id="dli:dnl_48860"/>
<keyword evidence="1 2" id="KW-0129">CBS domain</keyword>
<accession>A0A975BC31</accession>
<evidence type="ECO:0000313" key="5">
    <source>
        <dbReference type="Proteomes" id="UP000663720"/>
    </source>
</evidence>
<dbReference type="InterPro" id="IPR000644">
    <property type="entry name" value="CBS_dom"/>
</dbReference>
<dbReference type="PANTHER" id="PTHR43080">
    <property type="entry name" value="CBS DOMAIN-CONTAINING PROTEIN CBSX3, MITOCHONDRIAL"/>
    <property type="match status" value="1"/>
</dbReference>
<evidence type="ECO:0000256" key="1">
    <source>
        <dbReference type="ARBA" id="ARBA00023122"/>
    </source>
</evidence>
<name>A0A975BC31_9BACT</name>
<dbReference type="Gene3D" id="3.10.580.10">
    <property type="entry name" value="CBS-domain"/>
    <property type="match status" value="2"/>
</dbReference>
<dbReference type="CDD" id="cd04586">
    <property type="entry name" value="CBS_pair_BON_assoc"/>
    <property type="match status" value="1"/>
</dbReference>
<dbReference type="EMBL" id="CP061799">
    <property type="protein sequence ID" value="QTA82510.1"/>
    <property type="molecule type" value="Genomic_DNA"/>
</dbReference>
<dbReference type="Proteomes" id="UP000663720">
    <property type="component" value="Chromosome"/>
</dbReference>
<evidence type="ECO:0000259" key="3">
    <source>
        <dbReference type="PROSITE" id="PS51371"/>
    </source>
</evidence>
<evidence type="ECO:0000313" key="4">
    <source>
        <dbReference type="EMBL" id="QTA82510.1"/>
    </source>
</evidence>
<dbReference type="Pfam" id="PF00571">
    <property type="entry name" value="CBS"/>
    <property type="match status" value="2"/>
</dbReference>
<dbReference type="InterPro" id="IPR051257">
    <property type="entry name" value="Diverse_CBS-Domain"/>
</dbReference>
<organism evidence="4 5">
    <name type="scientific">Desulfonema limicola</name>
    <dbReference type="NCBI Taxonomy" id="45656"/>
    <lineage>
        <taxon>Bacteria</taxon>
        <taxon>Pseudomonadati</taxon>
        <taxon>Thermodesulfobacteriota</taxon>
        <taxon>Desulfobacteria</taxon>
        <taxon>Desulfobacterales</taxon>
        <taxon>Desulfococcaceae</taxon>
        <taxon>Desulfonema</taxon>
    </lineage>
</organism>
<dbReference type="SMART" id="SM00116">
    <property type="entry name" value="CBS"/>
    <property type="match status" value="2"/>
</dbReference>
<dbReference type="InterPro" id="IPR046342">
    <property type="entry name" value="CBS_dom_sf"/>
</dbReference>
<dbReference type="SUPFAM" id="SSF54631">
    <property type="entry name" value="CBS-domain pair"/>
    <property type="match status" value="1"/>
</dbReference>
<evidence type="ECO:0000256" key="2">
    <source>
        <dbReference type="PROSITE-ProRule" id="PRU00703"/>
    </source>
</evidence>
<dbReference type="PANTHER" id="PTHR43080:SF2">
    <property type="entry name" value="CBS DOMAIN-CONTAINING PROTEIN"/>
    <property type="match status" value="1"/>
</dbReference>
<dbReference type="AlphaFoldDB" id="A0A975BC31"/>
<feature type="domain" description="CBS" evidence="3">
    <location>
        <begin position="60"/>
        <end position="117"/>
    </location>
</feature>
<sequence length="200" mass="22167">MSIEIDTCPLEISDQDILEAMKSIPGYLDITTQDFKEVYILAYRQALERIKHSVRAGDIMTRSVISVKPDTPLEEVAEILSKNGISGVPVTDLEERILGMISEKDFLINMGVKKTGSFMTIIAQCLQNKGCLALPIRRQKAENIMTSPVVTVTEDTSAYEISSILTEKNINRVPVVNRENKLAGIITRTDIVKSSCSIGY</sequence>
<keyword evidence="5" id="KW-1185">Reference proteome</keyword>
<dbReference type="PROSITE" id="PS51371">
    <property type="entry name" value="CBS"/>
    <property type="match status" value="2"/>
</dbReference>
<proteinExistence type="predicted"/>
<dbReference type="RefSeq" id="WP_207688430.1">
    <property type="nucleotide sequence ID" value="NZ_CP061799.1"/>
</dbReference>
<gene>
    <name evidence="4" type="ORF">dnl_48860</name>
</gene>
<protein>
    <submittedName>
        <fullName evidence="4">CBS domain-containing protein</fullName>
    </submittedName>
</protein>
<feature type="domain" description="CBS" evidence="3">
    <location>
        <begin position="145"/>
        <end position="200"/>
    </location>
</feature>
<reference evidence="4" key="1">
    <citation type="journal article" date="2021" name="Microb. Physiol.">
        <title>Proteogenomic Insights into the Physiology of Marine, Sulfate-Reducing, Filamentous Desulfonema limicola and Desulfonema magnum.</title>
        <authorList>
            <person name="Schnaars V."/>
            <person name="Wohlbrand L."/>
            <person name="Scheve S."/>
            <person name="Hinrichs C."/>
            <person name="Reinhardt R."/>
            <person name="Rabus R."/>
        </authorList>
    </citation>
    <scope>NUCLEOTIDE SEQUENCE</scope>
    <source>
        <strain evidence="4">5ac10</strain>
    </source>
</reference>